<feature type="transmembrane region" description="Helical" evidence="1">
    <location>
        <begin position="51"/>
        <end position="73"/>
    </location>
</feature>
<name>A0A2I2G5F2_9EURO</name>
<dbReference type="AlphaFoldDB" id="A0A2I2G5F2"/>
<reference evidence="2 3" key="1">
    <citation type="submission" date="2016-12" db="EMBL/GenBank/DDBJ databases">
        <title>The genomes of Aspergillus section Nigri reveals drivers in fungal speciation.</title>
        <authorList>
            <consortium name="DOE Joint Genome Institute"/>
            <person name="Vesth T.C."/>
            <person name="Nybo J."/>
            <person name="Theobald S."/>
            <person name="Brandl J."/>
            <person name="Frisvad J.C."/>
            <person name="Nielsen K.F."/>
            <person name="Lyhne E.K."/>
            <person name="Kogle M.E."/>
            <person name="Kuo A."/>
            <person name="Riley R."/>
            <person name="Clum A."/>
            <person name="Nolan M."/>
            <person name="Lipzen A."/>
            <person name="Salamov A."/>
            <person name="Henrissat B."/>
            <person name="Wiebenga A."/>
            <person name="De Vries R.P."/>
            <person name="Grigoriev I.V."/>
            <person name="Mortensen U.H."/>
            <person name="Andersen M.R."/>
            <person name="Baker S.E."/>
        </authorList>
    </citation>
    <scope>NUCLEOTIDE SEQUENCE [LARGE SCALE GENOMIC DNA]</scope>
    <source>
        <strain evidence="2 3">IBT 23096</strain>
    </source>
</reference>
<keyword evidence="1" id="KW-0812">Transmembrane</keyword>
<accession>A0A2I2G5F2</accession>
<keyword evidence="3" id="KW-1185">Reference proteome</keyword>
<evidence type="ECO:0000256" key="1">
    <source>
        <dbReference type="SAM" id="Phobius"/>
    </source>
</evidence>
<dbReference type="Proteomes" id="UP000234275">
    <property type="component" value="Unassembled WGS sequence"/>
</dbReference>
<proteinExistence type="predicted"/>
<evidence type="ECO:0000313" key="2">
    <source>
        <dbReference type="EMBL" id="PLB48094.1"/>
    </source>
</evidence>
<feature type="transmembrane region" description="Helical" evidence="1">
    <location>
        <begin position="26"/>
        <end position="45"/>
    </location>
</feature>
<dbReference type="RefSeq" id="XP_024703396.1">
    <property type="nucleotide sequence ID" value="XM_024842783.1"/>
</dbReference>
<organism evidence="2 3">
    <name type="scientific">Aspergillus steynii IBT 23096</name>
    <dbReference type="NCBI Taxonomy" id="1392250"/>
    <lineage>
        <taxon>Eukaryota</taxon>
        <taxon>Fungi</taxon>
        <taxon>Dikarya</taxon>
        <taxon>Ascomycota</taxon>
        <taxon>Pezizomycotina</taxon>
        <taxon>Eurotiomycetes</taxon>
        <taxon>Eurotiomycetidae</taxon>
        <taxon>Eurotiales</taxon>
        <taxon>Aspergillaceae</taxon>
        <taxon>Aspergillus</taxon>
        <taxon>Aspergillus subgen. Circumdati</taxon>
    </lineage>
</organism>
<gene>
    <name evidence="2" type="ORF">P170DRAFT_205582</name>
</gene>
<protein>
    <submittedName>
        <fullName evidence="2">Uncharacterized protein</fullName>
    </submittedName>
</protein>
<comment type="caution">
    <text evidence="2">The sequence shown here is derived from an EMBL/GenBank/DDBJ whole genome shotgun (WGS) entry which is preliminary data.</text>
</comment>
<sequence>MRVAPPPPLHLAWSTERFLESDRSQFLFFHFVFPSAVGCPLVIGLPATGTAVPICINSLTTPSVTLSLALLTIGNA</sequence>
<evidence type="ECO:0000313" key="3">
    <source>
        <dbReference type="Proteomes" id="UP000234275"/>
    </source>
</evidence>
<dbReference type="VEuPathDB" id="FungiDB:P170DRAFT_205582"/>
<keyword evidence="1" id="KW-1133">Transmembrane helix</keyword>
<dbReference type="GeneID" id="36550481"/>
<keyword evidence="1" id="KW-0472">Membrane</keyword>
<dbReference type="EMBL" id="MSFO01000005">
    <property type="protein sequence ID" value="PLB48094.1"/>
    <property type="molecule type" value="Genomic_DNA"/>
</dbReference>